<gene>
    <name evidence="1" type="ORF">LPJ66_005577</name>
</gene>
<reference evidence="1" key="1">
    <citation type="submission" date="2022-07" db="EMBL/GenBank/DDBJ databases">
        <title>Phylogenomic reconstructions and comparative analyses of Kickxellomycotina fungi.</title>
        <authorList>
            <person name="Reynolds N.K."/>
            <person name="Stajich J.E."/>
            <person name="Barry K."/>
            <person name="Grigoriev I.V."/>
            <person name="Crous P."/>
            <person name="Smith M.E."/>
        </authorList>
    </citation>
    <scope>NUCLEOTIDE SEQUENCE</scope>
    <source>
        <strain evidence="1">Benny 63K</strain>
    </source>
</reference>
<evidence type="ECO:0000313" key="2">
    <source>
        <dbReference type="Proteomes" id="UP001150581"/>
    </source>
</evidence>
<evidence type="ECO:0000313" key="1">
    <source>
        <dbReference type="EMBL" id="KAJ1893752.1"/>
    </source>
</evidence>
<sequence length="279" mass="31657">MSPSKPSAKDDTVDEITRRMASVSFNDKAQTILGCSHYQLKAKLLAPCCDSWVSCRFCHDEVNSHAMDRFSVNEMKCMLCQEEQPIAQDCRKCKQQMGRYYCDKCRLIDDGPGKSIFHCDQCGICLSGEKSKFYHCHTCEACVAVGARDNHGCTEKKLHCDCPVCGEHIFGSNKVIVQTKCQHMMHEGCLQKYAEHSFKCPICSASICDTRVFFKTIEDYMKACTMPREYKDMKSQIHCNDCRQRSVAQYHFAYHKCSLCRSYNTSILSTTRGIGVAGQ</sequence>
<dbReference type="Proteomes" id="UP001150581">
    <property type="component" value="Unassembled WGS sequence"/>
</dbReference>
<accession>A0ACC1IEV5</accession>
<comment type="caution">
    <text evidence="1">The sequence shown here is derived from an EMBL/GenBank/DDBJ whole genome shotgun (WGS) entry which is preliminary data.</text>
</comment>
<name>A0ACC1IEV5_9FUNG</name>
<organism evidence="1 2">
    <name type="scientific">Kickxella alabastrina</name>
    <dbReference type="NCBI Taxonomy" id="61397"/>
    <lineage>
        <taxon>Eukaryota</taxon>
        <taxon>Fungi</taxon>
        <taxon>Fungi incertae sedis</taxon>
        <taxon>Zoopagomycota</taxon>
        <taxon>Kickxellomycotina</taxon>
        <taxon>Kickxellomycetes</taxon>
        <taxon>Kickxellales</taxon>
        <taxon>Kickxellaceae</taxon>
        <taxon>Kickxella</taxon>
    </lineage>
</organism>
<dbReference type="EMBL" id="JANBPG010000792">
    <property type="protein sequence ID" value="KAJ1893752.1"/>
    <property type="molecule type" value="Genomic_DNA"/>
</dbReference>
<keyword evidence="2" id="KW-1185">Reference proteome</keyword>
<proteinExistence type="predicted"/>
<protein>
    <submittedName>
        <fullName evidence="1">Uncharacterized protein</fullName>
    </submittedName>
</protein>